<evidence type="ECO:0000313" key="3">
    <source>
        <dbReference type="Proteomes" id="UP000777784"/>
    </source>
</evidence>
<name>A0A948S3T6_UNCEI</name>
<evidence type="ECO:0000313" key="2">
    <source>
        <dbReference type="EMBL" id="MBU2693304.1"/>
    </source>
</evidence>
<dbReference type="CDD" id="cd05403">
    <property type="entry name" value="NT_KNTase_like"/>
    <property type="match status" value="1"/>
</dbReference>
<organism evidence="2 3">
    <name type="scientific">Eiseniibacteriota bacterium</name>
    <dbReference type="NCBI Taxonomy" id="2212470"/>
    <lineage>
        <taxon>Bacteria</taxon>
        <taxon>Candidatus Eiseniibacteriota</taxon>
    </lineage>
</organism>
<dbReference type="Proteomes" id="UP000777784">
    <property type="component" value="Unassembled WGS sequence"/>
</dbReference>
<comment type="caution">
    <text evidence="2">The sequence shown here is derived from an EMBL/GenBank/DDBJ whole genome shotgun (WGS) entry which is preliminary data.</text>
</comment>
<dbReference type="InterPro" id="IPR043519">
    <property type="entry name" value="NT_sf"/>
</dbReference>
<sequence length="250" mass="29191">MFMRSKDPNTNCMVFLDDVKGIWGDRLESVVLYGSAARSDFSPSRSDLNFLIVSDDVKPETLRKVQPLTRRWRRIRIATPLFMRREVIRRSLDSYPLEFLSIMAAYRLLYGEDPLADLEFQSEYVRLQCERELKSKLLLLREAYVDSAGSRHVMRGLVSQSLPAMTAIFQGLLYLRGRDWKVWGEDLLKSGNETFNLDTGLFRELWRIKKEQGRPQTETMHKAMSRYINEIERLATWVDQGGLRNEKALS</sequence>
<reference evidence="2" key="1">
    <citation type="submission" date="2021-05" db="EMBL/GenBank/DDBJ databases">
        <title>Energy efficiency and biological interactions define the core microbiome of deep oligotrophic groundwater.</title>
        <authorList>
            <person name="Mehrshad M."/>
            <person name="Lopez-Fernandez M."/>
            <person name="Bell E."/>
            <person name="Bernier-Latmani R."/>
            <person name="Bertilsson S."/>
            <person name="Dopson M."/>
        </authorList>
    </citation>
    <scope>NUCLEOTIDE SEQUENCE</scope>
    <source>
        <strain evidence="2">Modern_marine.mb.64</strain>
    </source>
</reference>
<protein>
    <submittedName>
        <fullName evidence="2">Nucleotidyltransferase domain-containing protein</fullName>
    </submittedName>
</protein>
<proteinExistence type="predicted"/>
<gene>
    <name evidence="2" type="ORF">KJ970_20490</name>
</gene>
<dbReference type="Pfam" id="PF01909">
    <property type="entry name" value="NTP_transf_2"/>
    <property type="match status" value="1"/>
</dbReference>
<dbReference type="Gene3D" id="3.30.460.10">
    <property type="entry name" value="Beta Polymerase, domain 2"/>
    <property type="match status" value="1"/>
</dbReference>
<dbReference type="GO" id="GO:0016779">
    <property type="term" value="F:nucleotidyltransferase activity"/>
    <property type="evidence" value="ECO:0007669"/>
    <property type="project" value="InterPro"/>
</dbReference>
<feature type="domain" description="Polymerase nucleotidyl transferase" evidence="1">
    <location>
        <begin position="15"/>
        <end position="66"/>
    </location>
</feature>
<accession>A0A948S3T6</accession>
<evidence type="ECO:0000259" key="1">
    <source>
        <dbReference type="Pfam" id="PF01909"/>
    </source>
</evidence>
<dbReference type="InterPro" id="IPR002934">
    <property type="entry name" value="Polymerase_NTP_transf_dom"/>
</dbReference>
<dbReference type="EMBL" id="JAHJDP010000118">
    <property type="protein sequence ID" value="MBU2693304.1"/>
    <property type="molecule type" value="Genomic_DNA"/>
</dbReference>
<dbReference type="SUPFAM" id="SSF81301">
    <property type="entry name" value="Nucleotidyltransferase"/>
    <property type="match status" value="1"/>
</dbReference>
<dbReference type="AlphaFoldDB" id="A0A948S3T6"/>